<dbReference type="InterPro" id="IPR058030">
    <property type="entry name" value="TRIM8/14/16/25/29/45/65_CC"/>
</dbReference>
<dbReference type="PROSITE" id="PS50089">
    <property type="entry name" value="ZF_RING_2"/>
    <property type="match status" value="1"/>
</dbReference>
<dbReference type="Pfam" id="PF15227">
    <property type="entry name" value="zf-C3HC4_4"/>
    <property type="match status" value="1"/>
</dbReference>
<dbReference type="Pfam" id="PF25600">
    <property type="entry name" value="TRIM_CC"/>
    <property type="match status" value="1"/>
</dbReference>
<dbReference type="InterPro" id="IPR003877">
    <property type="entry name" value="SPRY_dom"/>
</dbReference>
<dbReference type="PANTHER" id="PTHR25465">
    <property type="entry name" value="B-BOX DOMAIN CONTAINING"/>
    <property type="match status" value="1"/>
</dbReference>
<accession>A0A8T2IF41</accession>
<dbReference type="InterPro" id="IPR051051">
    <property type="entry name" value="E3_ubiq-ligase_TRIM/RNF"/>
</dbReference>
<dbReference type="SUPFAM" id="SSF49899">
    <property type="entry name" value="Concanavalin A-like lectins/glucanases"/>
    <property type="match status" value="1"/>
</dbReference>
<dbReference type="SMART" id="SM00336">
    <property type="entry name" value="BBOX"/>
    <property type="match status" value="1"/>
</dbReference>
<dbReference type="GO" id="GO:0005737">
    <property type="term" value="C:cytoplasm"/>
    <property type="evidence" value="ECO:0007669"/>
    <property type="project" value="UniProtKB-ARBA"/>
</dbReference>
<proteinExistence type="predicted"/>
<evidence type="ECO:0000256" key="4">
    <source>
        <dbReference type="ARBA" id="ARBA00022833"/>
    </source>
</evidence>
<dbReference type="Pfam" id="PF00643">
    <property type="entry name" value="zf-B_box"/>
    <property type="match status" value="1"/>
</dbReference>
<dbReference type="Gene3D" id="3.30.40.10">
    <property type="entry name" value="Zinc/RING finger domain, C3HC4 (zinc finger)"/>
    <property type="match status" value="1"/>
</dbReference>
<feature type="domain" description="B30.2/SPRY" evidence="11">
    <location>
        <begin position="336"/>
        <end position="525"/>
    </location>
</feature>
<evidence type="ECO:0000259" key="11">
    <source>
        <dbReference type="PROSITE" id="PS50188"/>
    </source>
</evidence>
<keyword evidence="4" id="KW-0862">Zinc</keyword>
<evidence type="ECO:0000313" key="12">
    <source>
        <dbReference type="EMBL" id="KAG8429764.1"/>
    </source>
</evidence>
<evidence type="ECO:0000256" key="1">
    <source>
        <dbReference type="ARBA" id="ARBA00022588"/>
    </source>
</evidence>
<evidence type="ECO:0000313" key="13">
    <source>
        <dbReference type="Proteomes" id="UP000812440"/>
    </source>
</evidence>
<evidence type="ECO:0000256" key="8">
    <source>
        <dbReference type="SAM" id="Coils"/>
    </source>
</evidence>
<reference evidence="12" key="1">
    <citation type="thesis" date="2020" institute="ProQuest LLC" country="789 East Eisenhower Parkway, Ann Arbor, MI, USA">
        <title>Comparative Genomics and Chromosome Evolution.</title>
        <authorList>
            <person name="Mudd A.B."/>
        </authorList>
    </citation>
    <scope>NUCLEOTIDE SEQUENCE</scope>
    <source>
        <strain evidence="12">Female2</strain>
        <tissue evidence="12">Blood</tissue>
    </source>
</reference>
<dbReference type="InterPro" id="IPR001870">
    <property type="entry name" value="B30.2/SPRY"/>
</dbReference>
<dbReference type="Gene3D" id="2.60.120.920">
    <property type="match status" value="1"/>
</dbReference>
<evidence type="ECO:0000259" key="9">
    <source>
        <dbReference type="PROSITE" id="PS50089"/>
    </source>
</evidence>
<dbReference type="CDD" id="cd12891">
    <property type="entry name" value="SPRY_PRY_C-I_2"/>
    <property type="match status" value="1"/>
</dbReference>
<dbReference type="AlphaFoldDB" id="A0A8T2IF41"/>
<dbReference type="InterPro" id="IPR013320">
    <property type="entry name" value="ConA-like_dom_sf"/>
</dbReference>
<dbReference type="PROSITE" id="PS50119">
    <property type="entry name" value="ZF_BBOX"/>
    <property type="match status" value="1"/>
</dbReference>
<name>A0A8T2IF41_9PIPI</name>
<dbReference type="CDD" id="cd16597">
    <property type="entry name" value="RING-HC_TRIM25_C-IV"/>
    <property type="match status" value="1"/>
</dbReference>
<dbReference type="SMART" id="SM00589">
    <property type="entry name" value="PRY"/>
    <property type="match status" value="1"/>
</dbReference>
<dbReference type="EMBL" id="JAACNH010003011">
    <property type="protein sequence ID" value="KAG8429764.1"/>
    <property type="molecule type" value="Genomic_DNA"/>
</dbReference>
<dbReference type="Proteomes" id="UP000812440">
    <property type="component" value="Unassembled WGS sequence"/>
</dbReference>
<organism evidence="12 13">
    <name type="scientific">Hymenochirus boettgeri</name>
    <name type="common">Congo dwarf clawed frog</name>
    <dbReference type="NCBI Taxonomy" id="247094"/>
    <lineage>
        <taxon>Eukaryota</taxon>
        <taxon>Metazoa</taxon>
        <taxon>Chordata</taxon>
        <taxon>Craniata</taxon>
        <taxon>Vertebrata</taxon>
        <taxon>Euteleostomi</taxon>
        <taxon>Amphibia</taxon>
        <taxon>Batrachia</taxon>
        <taxon>Anura</taxon>
        <taxon>Pipoidea</taxon>
        <taxon>Pipidae</taxon>
        <taxon>Pipinae</taxon>
        <taxon>Hymenochirus</taxon>
    </lineage>
</organism>
<dbReference type="Pfam" id="PF13765">
    <property type="entry name" value="PRY"/>
    <property type="match status" value="1"/>
</dbReference>
<dbReference type="InterPro" id="IPR003649">
    <property type="entry name" value="Bbox_C"/>
</dbReference>
<sequence>MASSDLREELNCSICLNIYTDPVTLRCGHNFCLSCIKSVLMSQKGTGTYSCPECRAEFQERPALQRNMKLCNIAERFRSTRPQSTMTGIFCTYCIQSPVPAAKACLLCEAFLCESHVTVHSKSTDHVLTEPTASPRNRKCAAHRELLKYYCCEDHVCICVSCCVLGEHRGHQVELLNEATENKKRRLRNILESLNVKHEEEEKGIQCLRDHKTDVKEKAANVTDQVTALFRDIRDELDVLEQKVLSEISTQQERVFHRVSDLIQQLEMKKDELCGKIHHIQKLCTMTDPLTVLQGRESDYHEHERPNEKEDNDKNVTAVGDLDEVLISVSLSRSLTDIVTDAQRKRGLLVQEVKDMLLDVNTAHSNVQVSGDLKRASRSEEKQPHPPARGRFKFYFQIFSIRTFSSGQHYWEVETSESGGWKVGVAFPSLERKGDQSWMGNNKKSWCLYKYNKEYSVIHNSNIRDLPVETPCHRIGIFLDYEAGRLSFYELDNPIRHLHTFSASFTEPLHAAFYVRDGGWVRITS</sequence>
<dbReference type="InterPro" id="IPR003879">
    <property type="entry name" value="Butyrophylin_SPRY"/>
</dbReference>
<dbReference type="InterPro" id="IPR013083">
    <property type="entry name" value="Znf_RING/FYVE/PHD"/>
</dbReference>
<keyword evidence="1" id="KW-0399">Innate immunity</keyword>
<dbReference type="InterPro" id="IPR017907">
    <property type="entry name" value="Znf_RING_CS"/>
</dbReference>
<dbReference type="SMART" id="SM00502">
    <property type="entry name" value="BBC"/>
    <property type="match status" value="1"/>
</dbReference>
<gene>
    <name evidence="12" type="ORF">GDO86_019285</name>
</gene>
<dbReference type="SUPFAM" id="SSF57845">
    <property type="entry name" value="B-box zinc-binding domain"/>
    <property type="match status" value="1"/>
</dbReference>
<keyword evidence="2" id="KW-0479">Metal-binding</keyword>
<dbReference type="SMART" id="SM00184">
    <property type="entry name" value="RING"/>
    <property type="match status" value="1"/>
</dbReference>
<dbReference type="OrthoDB" id="6105938at2759"/>
<feature type="domain" description="B box-type" evidence="10">
    <location>
        <begin position="135"/>
        <end position="176"/>
    </location>
</feature>
<keyword evidence="3 7" id="KW-0863">Zinc-finger</keyword>
<evidence type="ECO:0000256" key="2">
    <source>
        <dbReference type="ARBA" id="ARBA00022723"/>
    </source>
</evidence>
<keyword evidence="5" id="KW-0391">Immunity</keyword>
<dbReference type="InterPro" id="IPR000315">
    <property type="entry name" value="Znf_B-box"/>
</dbReference>
<feature type="coiled-coil region" evidence="8">
    <location>
        <begin position="177"/>
        <end position="204"/>
    </location>
</feature>
<comment type="caution">
    <text evidence="12">The sequence shown here is derived from an EMBL/GenBank/DDBJ whole genome shotgun (WGS) entry which is preliminary data.</text>
</comment>
<keyword evidence="13" id="KW-1185">Reference proteome</keyword>
<dbReference type="Pfam" id="PF00622">
    <property type="entry name" value="SPRY"/>
    <property type="match status" value="1"/>
</dbReference>
<feature type="domain" description="RING-type" evidence="9">
    <location>
        <begin position="12"/>
        <end position="55"/>
    </location>
</feature>
<dbReference type="GO" id="GO:0008270">
    <property type="term" value="F:zinc ion binding"/>
    <property type="evidence" value="ECO:0007669"/>
    <property type="project" value="UniProtKB-KW"/>
</dbReference>
<dbReference type="CDD" id="cd19769">
    <property type="entry name" value="Bbox2_TRIM16-like"/>
    <property type="match status" value="1"/>
</dbReference>
<protein>
    <submittedName>
        <fullName evidence="12">Uncharacterized protein</fullName>
    </submittedName>
</protein>
<dbReference type="SMART" id="SM00449">
    <property type="entry name" value="SPRY"/>
    <property type="match status" value="1"/>
</dbReference>
<evidence type="ECO:0000256" key="3">
    <source>
        <dbReference type="ARBA" id="ARBA00022771"/>
    </source>
</evidence>
<dbReference type="SUPFAM" id="SSF57850">
    <property type="entry name" value="RING/U-box"/>
    <property type="match status" value="1"/>
</dbReference>
<evidence type="ECO:0000256" key="5">
    <source>
        <dbReference type="ARBA" id="ARBA00022859"/>
    </source>
</evidence>
<keyword evidence="6 8" id="KW-0175">Coiled coil</keyword>
<dbReference type="PANTHER" id="PTHR25465:SF58">
    <property type="entry name" value="MGC79670 PROTEIN"/>
    <property type="match status" value="1"/>
</dbReference>
<dbReference type="PROSITE" id="PS00518">
    <property type="entry name" value="ZF_RING_1"/>
    <property type="match status" value="1"/>
</dbReference>
<dbReference type="InterPro" id="IPR001841">
    <property type="entry name" value="Znf_RING"/>
</dbReference>
<dbReference type="InterPro" id="IPR006574">
    <property type="entry name" value="PRY"/>
</dbReference>
<evidence type="ECO:0000259" key="10">
    <source>
        <dbReference type="PROSITE" id="PS50119"/>
    </source>
</evidence>
<dbReference type="Gene3D" id="3.30.160.60">
    <property type="entry name" value="Classic Zinc Finger"/>
    <property type="match status" value="1"/>
</dbReference>
<dbReference type="PROSITE" id="PS50188">
    <property type="entry name" value="B302_SPRY"/>
    <property type="match status" value="1"/>
</dbReference>
<evidence type="ECO:0000256" key="7">
    <source>
        <dbReference type="PROSITE-ProRule" id="PRU00024"/>
    </source>
</evidence>
<dbReference type="GO" id="GO:0045087">
    <property type="term" value="P:innate immune response"/>
    <property type="evidence" value="ECO:0007669"/>
    <property type="project" value="UniProtKB-KW"/>
</dbReference>
<dbReference type="InterPro" id="IPR043136">
    <property type="entry name" value="B30.2/SPRY_sf"/>
</dbReference>
<dbReference type="PRINTS" id="PR01407">
    <property type="entry name" value="BUTYPHLNCDUF"/>
</dbReference>
<evidence type="ECO:0000256" key="6">
    <source>
        <dbReference type="ARBA" id="ARBA00023054"/>
    </source>
</evidence>